<gene>
    <name evidence="1" type="ORF">K8W02_10385</name>
</gene>
<sequence length="446" mass="50820">MKQTPIFIPPVTDSTQSSVCMEAYERSVDLYGQGAFLKAFHSLLDYLNADFRSKYGNAEGTEFHIPHGSILVHICVADNTISVVADFLRLPEKGRVAMLRQVADLNLNKLLLPRFVKEGEKLKMEYSCPLSQSHPHKMFYVLQNICYIGDKYDDEFCTKFGAIRCYEPHVIPYPSEEVERIYEAIQTVGKSTLEALKEYDADRRYGYSWNVLDTAFYQISYFARPQGQLLNDLEKAVDDMDAERPIVEVVAKGKAFLEKLLATPCEKLAEDLYFTDTLVSTKRRSSLKNVQENFQGVYKEAAEAMQSDNYERSAVRLLYAFYEAYFYNDMQDDISRILSKALKAAGGQTVEKASEMLYEAMDRIMDGDLDDDLPDMEGLEGLMGGEDTAEAQQIAMAMQMQQKAYQAMAGEEMQQLQQQMAQAMMRGDMEEYTRLVAEIQRKAMGL</sequence>
<reference evidence="1" key="1">
    <citation type="journal article" date="2021" name="PeerJ">
        <title>Extensive microbial diversity within the chicken gut microbiome revealed by metagenomics and culture.</title>
        <authorList>
            <person name="Gilroy R."/>
            <person name="Ravi A."/>
            <person name="Getino M."/>
            <person name="Pursley I."/>
            <person name="Horton D.L."/>
            <person name="Alikhan N.F."/>
            <person name="Baker D."/>
            <person name="Gharbi K."/>
            <person name="Hall N."/>
            <person name="Watson M."/>
            <person name="Adriaenssens E.M."/>
            <person name="Foster-Nyarko E."/>
            <person name="Jarju S."/>
            <person name="Secka A."/>
            <person name="Antonio M."/>
            <person name="Oren A."/>
            <person name="Chaudhuri R.R."/>
            <person name="La Ragione R."/>
            <person name="Hildebrand F."/>
            <person name="Pallen M.J."/>
        </authorList>
    </citation>
    <scope>NUCLEOTIDE SEQUENCE</scope>
    <source>
        <strain evidence="1">CHK55-1828</strain>
    </source>
</reference>
<evidence type="ECO:0008006" key="3">
    <source>
        <dbReference type="Google" id="ProtNLM"/>
    </source>
</evidence>
<reference evidence="1" key="2">
    <citation type="submission" date="2021-09" db="EMBL/GenBank/DDBJ databases">
        <authorList>
            <person name="Gilroy R."/>
        </authorList>
    </citation>
    <scope>NUCLEOTIDE SEQUENCE</scope>
    <source>
        <strain evidence="1">CHK55-1828</strain>
    </source>
</reference>
<organism evidence="1 2">
    <name type="scientific">Mediterranea massiliensis</name>
    <dbReference type="NCBI Taxonomy" id="1841865"/>
    <lineage>
        <taxon>Bacteria</taxon>
        <taxon>Pseudomonadati</taxon>
        <taxon>Bacteroidota</taxon>
        <taxon>Bacteroidia</taxon>
        <taxon>Bacteroidales</taxon>
        <taxon>Bacteroidaceae</taxon>
        <taxon>Mediterranea</taxon>
    </lineage>
</organism>
<evidence type="ECO:0000313" key="2">
    <source>
        <dbReference type="Proteomes" id="UP000717835"/>
    </source>
</evidence>
<evidence type="ECO:0000313" key="1">
    <source>
        <dbReference type="EMBL" id="HJF92769.1"/>
    </source>
</evidence>
<proteinExistence type="predicted"/>
<accession>A0A921LCP6</accession>
<comment type="caution">
    <text evidence="1">The sequence shown here is derived from an EMBL/GenBank/DDBJ whole genome shotgun (WGS) entry which is preliminary data.</text>
</comment>
<dbReference type="Proteomes" id="UP000717835">
    <property type="component" value="Unassembled WGS sequence"/>
</dbReference>
<name>A0A921LCP6_9BACT</name>
<dbReference type="Gene3D" id="3.30.1460.10">
    <property type="match status" value="1"/>
</dbReference>
<dbReference type="RefSeq" id="WP_276828571.1">
    <property type="nucleotide sequence ID" value="NZ_DYVX01000084.1"/>
</dbReference>
<dbReference type="AlphaFoldDB" id="A0A921LCP6"/>
<dbReference type="SUPFAM" id="SSF69635">
    <property type="entry name" value="Type III secretory system chaperone-like"/>
    <property type="match status" value="1"/>
</dbReference>
<dbReference type="EMBL" id="DYVX01000084">
    <property type="protein sequence ID" value="HJF92769.1"/>
    <property type="molecule type" value="Genomic_DNA"/>
</dbReference>
<protein>
    <recommendedName>
        <fullName evidence="3">DUF4175 domain-containing protein</fullName>
    </recommendedName>
</protein>